<keyword evidence="3" id="KW-1185">Reference proteome</keyword>
<evidence type="ECO:0000313" key="2">
    <source>
        <dbReference type="EMBL" id="NRF71497.1"/>
    </source>
</evidence>
<dbReference type="InterPro" id="IPR025139">
    <property type="entry name" value="DUF4062"/>
</dbReference>
<reference evidence="2 3" key="1">
    <citation type="submission" date="2020-05" db="EMBL/GenBank/DDBJ databases">
        <title>Aquincola sp. isolate from soil.</title>
        <authorList>
            <person name="Han J."/>
            <person name="Kim D.-U."/>
        </authorList>
    </citation>
    <scope>NUCLEOTIDE SEQUENCE [LARGE SCALE GENOMIC DNA]</scope>
    <source>
        <strain evidence="2 3">S2</strain>
    </source>
</reference>
<evidence type="ECO:0000313" key="3">
    <source>
        <dbReference type="Proteomes" id="UP000737171"/>
    </source>
</evidence>
<accession>A0ABX2ESK9</accession>
<dbReference type="Proteomes" id="UP000737171">
    <property type="component" value="Unassembled WGS sequence"/>
</dbReference>
<proteinExistence type="predicted"/>
<dbReference type="Pfam" id="PF13271">
    <property type="entry name" value="DUF4062"/>
    <property type="match status" value="1"/>
</dbReference>
<organism evidence="2 3">
    <name type="scientific">Pseudaquabacterium terrae</name>
    <dbReference type="NCBI Taxonomy" id="2732868"/>
    <lineage>
        <taxon>Bacteria</taxon>
        <taxon>Pseudomonadati</taxon>
        <taxon>Pseudomonadota</taxon>
        <taxon>Betaproteobacteria</taxon>
        <taxon>Burkholderiales</taxon>
        <taxon>Sphaerotilaceae</taxon>
        <taxon>Pseudaquabacterium</taxon>
    </lineage>
</organism>
<feature type="domain" description="DUF4062" evidence="1">
    <location>
        <begin position="7"/>
        <end position="107"/>
    </location>
</feature>
<dbReference type="RefSeq" id="WP_173132803.1">
    <property type="nucleotide sequence ID" value="NZ_JABRWJ010000012.1"/>
</dbReference>
<evidence type="ECO:0000259" key="1">
    <source>
        <dbReference type="Pfam" id="PF13271"/>
    </source>
</evidence>
<protein>
    <submittedName>
        <fullName evidence="2">DUF4062 domain-containing protein</fullName>
    </submittedName>
</protein>
<dbReference type="EMBL" id="JABRWJ010000012">
    <property type="protein sequence ID" value="NRF71497.1"/>
    <property type="molecule type" value="Genomic_DNA"/>
</dbReference>
<comment type="caution">
    <text evidence="2">The sequence shown here is derived from an EMBL/GenBank/DDBJ whole genome shotgun (WGS) entry which is preliminary data.</text>
</comment>
<gene>
    <name evidence="2" type="ORF">HLB44_31370</name>
</gene>
<name>A0ABX2ESK9_9BURK</name>
<sequence>MPIEKVRVMISSRCKDYAAQAGGPFALASLRKQLKARIESEALFGQTPFQCFTNEHEPAKAASRDLWDECLQEIRRSHIVIALYNGDAGWSGEEADDGICHAELNEALYSGRSRTFIVQLPLTTKTPTARDKRFRARFERELHFTGSPTATVADAEALVLQTLAEATANLVRGGATQLRKESYSLGEALDWSRLAYAERKKTMEDACIAALADHAPGTPARITGGATTLPIAGTEVLFCVHGIPAATSLAAAREMVGRPFLADHHHLGTAPKAHGPVHVIACHRGATEKQATDLLGFPDATVVSTGFGIYLVDPVQRIQLVMLANCRDQATTRYAVQRLFDWLDRSSQDEPLAAHAMARGRIVRAIQKEVRGR</sequence>